<dbReference type="GO" id="GO:0003677">
    <property type="term" value="F:DNA binding"/>
    <property type="evidence" value="ECO:0007669"/>
    <property type="project" value="UniProtKB-KW"/>
</dbReference>
<keyword evidence="3" id="KW-0233">DNA recombination</keyword>
<organism evidence="6 7">
    <name type="scientific">Tsukamurella paurometabola (strain ATCC 8368 / DSM 20162 / CCUG 35730 / CIP 100753 / JCM 10117 / KCTC 9821 / NBRC 16120 / NCIMB 702349 / NCTC 13040)</name>
    <name type="common">Corynebacterium paurometabolum</name>
    <dbReference type="NCBI Taxonomy" id="521096"/>
    <lineage>
        <taxon>Bacteria</taxon>
        <taxon>Bacillati</taxon>
        <taxon>Actinomycetota</taxon>
        <taxon>Actinomycetes</taxon>
        <taxon>Mycobacteriales</taxon>
        <taxon>Tsukamurellaceae</taxon>
        <taxon>Tsukamurella</taxon>
    </lineage>
</organism>
<feature type="domain" description="Resolvase/invertase-type recombinase catalytic" evidence="5">
    <location>
        <begin position="2"/>
        <end position="147"/>
    </location>
</feature>
<protein>
    <submittedName>
        <fullName evidence="6">Resolvase domain protein</fullName>
    </submittedName>
</protein>
<dbReference type="SMART" id="SM00857">
    <property type="entry name" value="Resolvase"/>
    <property type="match status" value="1"/>
</dbReference>
<sequence>MLMFEYSRVSTEEQAESHNGLEAQRAMIRDEAQRRGWELEAFTDEGASGSQINPGLRTALELLASGQGDGLVVAKMDRLARSVAHAVEIMELAKAQDWALVILDLNVDLTTPAGEAMANMLAVFAQFERRMISTRTRDALAAKKARGERIGRPRLAPAGVVRRIVMDRNAGLSFGRIARALEAEGVLSPAGRTTWQESTVRRIYASATADIREAV</sequence>
<dbReference type="InterPro" id="IPR036162">
    <property type="entry name" value="Resolvase-like_N_sf"/>
</dbReference>
<dbReference type="Proteomes" id="UP000001213">
    <property type="component" value="Chromosome"/>
</dbReference>
<evidence type="ECO:0000313" key="7">
    <source>
        <dbReference type="Proteomes" id="UP000001213"/>
    </source>
</evidence>
<dbReference type="Gene3D" id="3.40.50.1390">
    <property type="entry name" value="Resolvase, N-terminal catalytic domain"/>
    <property type="match status" value="1"/>
</dbReference>
<evidence type="ECO:0000256" key="3">
    <source>
        <dbReference type="ARBA" id="ARBA00023172"/>
    </source>
</evidence>
<dbReference type="Pfam" id="PF00239">
    <property type="entry name" value="Resolvase"/>
    <property type="match status" value="1"/>
</dbReference>
<reference evidence="7" key="1">
    <citation type="submission" date="2010-03" db="EMBL/GenBank/DDBJ databases">
        <title>The complete chromosome of Tsukamurella paurometabola DSM 20162.</title>
        <authorList>
            <consortium name="US DOE Joint Genome Institute (JGI-PGF)"/>
            <person name="Lucas S."/>
            <person name="Copeland A."/>
            <person name="Lapidus A."/>
            <person name="Glavina del Rio T."/>
            <person name="Dalin E."/>
            <person name="Tice H."/>
            <person name="Bruce D."/>
            <person name="Goodwin L."/>
            <person name="Pitluck S."/>
            <person name="Kyrpides N."/>
            <person name="Mavromatis K."/>
            <person name="Ivanova N."/>
            <person name="Mikhailova N."/>
            <person name="Munk A.C."/>
            <person name="Brettin T."/>
            <person name="Detter J.C."/>
            <person name="Tapia R."/>
            <person name="Han C."/>
            <person name="Larimer F."/>
            <person name="Land M."/>
            <person name="Hauser L."/>
            <person name="Markowitz V."/>
            <person name="Cheng J.-F."/>
            <person name="Hugenholtz P."/>
            <person name="Woyke T."/>
            <person name="Wu D."/>
            <person name="Jando M."/>
            <person name="Brambilla E."/>
            <person name="Klenk H.-P."/>
            <person name="Eisen J.A."/>
        </authorList>
    </citation>
    <scope>NUCLEOTIDE SEQUENCE [LARGE SCALE GENOMIC DNA]</scope>
    <source>
        <strain evidence="7">ATCC 8368 / DSM 20162 / CCUG 35730 / CIP 100753 / JCM 10117 / KCTC 9821 / NBRC 16120 / NCIMB 702349 / NCTC 13040</strain>
    </source>
</reference>
<dbReference type="InterPro" id="IPR006118">
    <property type="entry name" value="Recombinase_CS"/>
</dbReference>
<dbReference type="GO" id="GO:0000150">
    <property type="term" value="F:DNA strand exchange activity"/>
    <property type="evidence" value="ECO:0007669"/>
    <property type="project" value="InterPro"/>
</dbReference>
<dbReference type="PANTHER" id="PTHR30461:SF2">
    <property type="entry name" value="SERINE RECOMBINASE PINE-RELATED"/>
    <property type="match status" value="1"/>
</dbReference>
<dbReference type="EMBL" id="CP001966">
    <property type="protein sequence ID" value="ADG78052.1"/>
    <property type="molecule type" value="Genomic_DNA"/>
</dbReference>
<keyword evidence="1" id="KW-0229">DNA integration</keyword>
<dbReference type="InterPro" id="IPR006119">
    <property type="entry name" value="Resolv_N"/>
</dbReference>
<dbReference type="InterPro" id="IPR050639">
    <property type="entry name" value="SSR_resolvase"/>
</dbReference>
<dbReference type="eggNOG" id="COG1961">
    <property type="taxonomic scope" value="Bacteria"/>
</dbReference>
<feature type="active site" description="O-(5'-phospho-DNA)-serine intermediate" evidence="4">
    <location>
        <position position="10"/>
    </location>
</feature>
<evidence type="ECO:0000313" key="6">
    <source>
        <dbReference type="EMBL" id="ADG78052.1"/>
    </source>
</evidence>
<keyword evidence="2" id="KW-0238">DNA-binding</keyword>
<reference evidence="6 7" key="2">
    <citation type="journal article" date="2011" name="Stand. Genomic Sci.">
        <title>Complete genome sequence of Tsukamurella paurometabola type strain (no. 33).</title>
        <authorList>
            <person name="Munk A.C."/>
            <person name="Lapidus A."/>
            <person name="Lucas S."/>
            <person name="Nolan M."/>
            <person name="Tice H."/>
            <person name="Cheng J.F."/>
            <person name="Del Rio T.G."/>
            <person name="Goodwin L."/>
            <person name="Pitluck S."/>
            <person name="Liolios K."/>
            <person name="Huntemann M."/>
            <person name="Ivanova N."/>
            <person name="Mavromatis K."/>
            <person name="Mikhailova N."/>
            <person name="Pati A."/>
            <person name="Chen A."/>
            <person name="Palaniappan K."/>
            <person name="Tapia R."/>
            <person name="Han C."/>
            <person name="Land M."/>
            <person name="Hauser L."/>
            <person name="Chang Y.J."/>
            <person name="Jeffries C.D."/>
            <person name="Brettin T."/>
            <person name="Yasawong M."/>
            <person name="Brambilla E.M."/>
            <person name="Rohde M."/>
            <person name="Sikorski J."/>
            <person name="Goker M."/>
            <person name="Detter J.C."/>
            <person name="Woyke T."/>
            <person name="Bristow J."/>
            <person name="Eisen J.A."/>
            <person name="Markowitz V."/>
            <person name="Hugenholtz P."/>
            <person name="Kyrpides N.C."/>
            <person name="Klenk H.P."/>
        </authorList>
    </citation>
    <scope>NUCLEOTIDE SEQUENCE [LARGE SCALE GENOMIC DNA]</scope>
    <source>
        <strain evidence="7">ATCC 8368 / DSM 20162 / CCUG 35730 / CIP 100753 / JCM 10117 / KCTC 9821 / NBRC 16120 / NCIMB 702349 / NCTC 13040</strain>
    </source>
</reference>
<gene>
    <name evidence="6" type="ordered locus">Tpau_1424</name>
</gene>
<dbReference type="KEGG" id="tpr:Tpau_1424"/>
<dbReference type="GO" id="GO:0015074">
    <property type="term" value="P:DNA integration"/>
    <property type="evidence" value="ECO:0007669"/>
    <property type="project" value="UniProtKB-KW"/>
</dbReference>
<evidence type="ECO:0000256" key="1">
    <source>
        <dbReference type="ARBA" id="ARBA00022908"/>
    </source>
</evidence>
<evidence type="ECO:0000256" key="2">
    <source>
        <dbReference type="ARBA" id="ARBA00023125"/>
    </source>
</evidence>
<name>D5UXG0_TSUPD</name>
<keyword evidence="7" id="KW-1185">Reference proteome</keyword>
<evidence type="ECO:0000259" key="5">
    <source>
        <dbReference type="PROSITE" id="PS51736"/>
    </source>
</evidence>
<dbReference type="CDD" id="cd00338">
    <property type="entry name" value="Ser_Recombinase"/>
    <property type="match status" value="1"/>
</dbReference>
<accession>D5UXG0</accession>
<dbReference type="Pfam" id="PF07508">
    <property type="entry name" value="Recombinase"/>
    <property type="match status" value="1"/>
</dbReference>
<dbReference type="InterPro" id="IPR011109">
    <property type="entry name" value="DNA_bind_recombinase_dom"/>
</dbReference>
<dbReference type="SUPFAM" id="SSF53041">
    <property type="entry name" value="Resolvase-like"/>
    <property type="match status" value="1"/>
</dbReference>
<dbReference type="STRING" id="521096.Tpau_1424"/>
<evidence type="ECO:0000256" key="4">
    <source>
        <dbReference type="PIRSR" id="PIRSR606118-50"/>
    </source>
</evidence>
<proteinExistence type="predicted"/>
<dbReference type="PROSITE" id="PS00398">
    <property type="entry name" value="RECOMBINASES_2"/>
    <property type="match status" value="1"/>
</dbReference>
<dbReference type="PANTHER" id="PTHR30461">
    <property type="entry name" value="DNA-INVERTASE FROM LAMBDOID PROPHAGE"/>
    <property type="match status" value="1"/>
</dbReference>
<dbReference type="HOGENOM" id="CLU_010686_0_2_11"/>
<dbReference type="PROSITE" id="PS51736">
    <property type="entry name" value="RECOMBINASES_3"/>
    <property type="match status" value="1"/>
</dbReference>
<dbReference type="AlphaFoldDB" id="D5UXG0"/>
<dbReference type="RefSeq" id="WP_013126090.1">
    <property type="nucleotide sequence ID" value="NC_014158.1"/>
</dbReference>